<dbReference type="Gene3D" id="3.40.50.1980">
    <property type="entry name" value="Nitrogenase molybdenum iron protein domain"/>
    <property type="match status" value="2"/>
</dbReference>
<evidence type="ECO:0000313" key="8">
    <source>
        <dbReference type="EMBL" id="ABS23362.1"/>
    </source>
</evidence>
<dbReference type="PANTHER" id="PTHR30532">
    <property type="entry name" value="IRON III DICITRATE-BINDING PERIPLASMIC PROTEIN"/>
    <property type="match status" value="1"/>
</dbReference>
<feature type="domain" description="Fe/B12 periplasmic-binding" evidence="7">
    <location>
        <begin position="55"/>
        <end position="314"/>
    </location>
</feature>
<evidence type="ECO:0000259" key="7">
    <source>
        <dbReference type="PROSITE" id="PS50983"/>
    </source>
</evidence>
<protein>
    <submittedName>
        <fullName evidence="8">Periplasmic binding protein</fullName>
    </submittedName>
</protein>
<name>A7GTA4_BACCN</name>
<keyword evidence="6" id="KW-0449">Lipoprotein</keyword>
<keyword evidence="5" id="KW-0564">Palmitate</keyword>
<dbReference type="Proteomes" id="UP000002300">
    <property type="component" value="Chromosome"/>
</dbReference>
<dbReference type="SUPFAM" id="SSF53807">
    <property type="entry name" value="Helical backbone' metal receptor"/>
    <property type="match status" value="1"/>
</dbReference>
<dbReference type="AlphaFoldDB" id="A7GTA4"/>
<evidence type="ECO:0000256" key="1">
    <source>
        <dbReference type="ARBA" id="ARBA00004193"/>
    </source>
</evidence>
<dbReference type="EMBL" id="CP000764">
    <property type="protein sequence ID" value="ABS23362.1"/>
    <property type="molecule type" value="Genomic_DNA"/>
</dbReference>
<keyword evidence="4" id="KW-0732">Signal</keyword>
<keyword evidence="3" id="KW-0813">Transport</keyword>
<organism evidence="8 9">
    <name type="scientific">Bacillus cytotoxicus (strain DSM 22905 / CIP 110041 / 391-98 / NVH 391-98)</name>
    <dbReference type="NCBI Taxonomy" id="315749"/>
    <lineage>
        <taxon>Bacteria</taxon>
        <taxon>Bacillati</taxon>
        <taxon>Bacillota</taxon>
        <taxon>Bacilli</taxon>
        <taxon>Bacillales</taxon>
        <taxon>Bacillaceae</taxon>
        <taxon>Bacillus</taxon>
        <taxon>Bacillus cereus group</taxon>
    </lineage>
</organism>
<dbReference type="PANTHER" id="PTHR30532:SF21">
    <property type="entry name" value="SIDEROPHORE-BINDING LIPOPROTEIN YFIY-RELATED"/>
    <property type="match status" value="1"/>
</dbReference>
<evidence type="ECO:0000256" key="5">
    <source>
        <dbReference type="ARBA" id="ARBA00023139"/>
    </source>
</evidence>
<dbReference type="HOGENOM" id="CLU_038034_0_1_9"/>
<comment type="subcellular location">
    <subcellularLocation>
        <location evidence="1">Cell membrane</location>
        <topology evidence="1">Lipid-anchor</topology>
    </subcellularLocation>
</comment>
<comment type="similarity">
    <text evidence="2">Belongs to the bacterial solute-binding protein 8 family.</text>
</comment>
<dbReference type="InterPro" id="IPR051313">
    <property type="entry name" value="Bact_iron-sidero_bind"/>
</dbReference>
<dbReference type="GO" id="GO:0030288">
    <property type="term" value="C:outer membrane-bounded periplasmic space"/>
    <property type="evidence" value="ECO:0007669"/>
    <property type="project" value="TreeGrafter"/>
</dbReference>
<dbReference type="CDD" id="cd01138">
    <property type="entry name" value="FeuA"/>
    <property type="match status" value="1"/>
</dbReference>
<dbReference type="Pfam" id="PF01497">
    <property type="entry name" value="Peripla_BP_2"/>
    <property type="match status" value="1"/>
</dbReference>
<dbReference type="InterPro" id="IPR002491">
    <property type="entry name" value="ABC_transptr_periplasmic_BD"/>
</dbReference>
<dbReference type="eggNOG" id="COG0614">
    <property type="taxonomic scope" value="Bacteria"/>
</dbReference>
<evidence type="ECO:0000256" key="4">
    <source>
        <dbReference type="ARBA" id="ARBA00022729"/>
    </source>
</evidence>
<dbReference type="GO" id="GO:0005886">
    <property type="term" value="C:plasma membrane"/>
    <property type="evidence" value="ECO:0007669"/>
    <property type="project" value="UniProtKB-SubCell"/>
</dbReference>
<sequence>MTMKHKLFILFTLIFVVLATVGCSSKKEETRATEQKTKVVKHAKGEATIPVNPKRIVDLSGSSEELLLLGHKPVGTANTYKDKIQGHLQEKLKGVKAVGWYWAPKVDLEAVTALKPDLIILNNRQLKIYDQLAKIAPTVVLETNLENWRDKFKEVGKLFDEEKKATQWIVNYDKKAASLSKQIKEKTKDENFMFLAITPQNFRVYGNFGYGDILFNDLKLPATKGTDLKQTMAQVSLEGLVAFQPDQMFIVNFGGEADKVYEDYKNSAIWKDNKAVKNNHVYEVSNEVFNTKAFNPIGKDMLIDEIAKQILDKNK</sequence>
<reference evidence="8 9" key="1">
    <citation type="journal article" date="2008" name="Chem. Biol. Interact.">
        <title>Extending the Bacillus cereus group genomics to putative food-borne pathogens of different toxicity.</title>
        <authorList>
            <person name="Lapidus A."/>
            <person name="Goltsman E."/>
            <person name="Auger S."/>
            <person name="Galleron N."/>
            <person name="Segurens B."/>
            <person name="Dossat C."/>
            <person name="Land M.L."/>
            <person name="Broussolle V."/>
            <person name="Brillard J."/>
            <person name="Guinebretiere M.H."/>
            <person name="Sanchis V."/>
            <person name="Nguen-The C."/>
            <person name="Lereclus D."/>
            <person name="Richardson P."/>
            <person name="Wincker P."/>
            <person name="Weissenbach J."/>
            <person name="Ehrlich S.D."/>
            <person name="Sorokin A."/>
        </authorList>
    </citation>
    <scope>NUCLEOTIDE SEQUENCE [LARGE SCALE GENOMIC DNA]</scope>
    <source>
        <strain evidence="9">DSM 22905 / CIP 110041 / 391-98 / NVH 391-98</strain>
    </source>
</reference>
<dbReference type="KEGG" id="bcy:Bcer98_3139"/>
<accession>A7GTA4</accession>
<evidence type="ECO:0000256" key="3">
    <source>
        <dbReference type="ARBA" id="ARBA00022448"/>
    </source>
</evidence>
<dbReference type="GO" id="GO:1901678">
    <property type="term" value="P:iron coordination entity transport"/>
    <property type="evidence" value="ECO:0007669"/>
    <property type="project" value="UniProtKB-ARBA"/>
</dbReference>
<dbReference type="PROSITE" id="PS51257">
    <property type="entry name" value="PROKAR_LIPOPROTEIN"/>
    <property type="match status" value="1"/>
</dbReference>
<dbReference type="STRING" id="315749.Bcer98_3139"/>
<proteinExistence type="inferred from homology"/>
<gene>
    <name evidence="8" type="ordered locus">Bcer98_3139</name>
</gene>
<dbReference type="PROSITE" id="PS50983">
    <property type="entry name" value="FE_B12_PBP"/>
    <property type="match status" value="1"/>
</dbReference>
<keyword evidence="9" id="KW-1185">Reference proteome</keyword>
<evidence type="ECO:0000313" key="9">
    <source>
        <dbReference type="Proteomes" id="UP000002300"/>
    </source>
</evidence>
<evidence type="ECO:0000256" key="6">
    <source>
        <dbReference type="ARBA" id="ARBA00023288"/>
    </source>
</evidence>
<evidence type="ECO:0000256" key="2">
    <source>
        <dbReference type="ARBA" id="ARBA00008814"/>
    </source>
</evidence>